<dbReference type="AlphaFoldDB" id="G8TNY5"/>
<keyword evidence="1" id="KW-0812">Transmembrane</keyword>
<keyword evidence="1" id="KW-1133">Transmembrane helix</keyword>
<sequence>MEKFMKWIKVMIVAMINIWLLCGAGHVLDWLGFAGQRIKEFVLNRF</sequence>
<dbReference type="EMBL" id="CP003178">
    <property type="protein sequence ID" value="AEW02070.1"/>
    <property type="molecule type" value="Genomic_DNA"/>
</dbReference>
<dbReference type="KEGG" id="nko:Niako_5839"/>
<evidence type="ECO:0000313" key="2">
    <source>
        <dbReference type="EMBL" id="AEW02070.1"/>
    </source>
</evidence>
<dbReference type="OrthoDB" id="9937271at2"/>
<dbReference type="RefSeq" id="WP_014221981.1">
    <property type="nucleotide sequence ID" value="NC_016609.1"/>
</dbReference>
<reference evidence="2 3" key="1">
    <citation type="submission" date="2011-12" db="EMBL/GenBank/DDBJ databases">
        <title>The complete genome of Niastella koreensis GR20-10.</title>
        <authorList>
            <consortium name="US DOE Joint Genome Institute (JGI-PGF)"/>
            <person name="Lucas S."/>
            <person name="Han J."/>
            <person name="Lapidus A."/>
            <person name="Bruce D."/>
            <person name="Goodwin L."/>
            <person name="Pitluck S."/>
            <person name="Peters L."/>
            <person name="Kyrpides N."/>
            <person name="Mavromatis K."/>
            <person name="Ivanova N."/>
            <person name="Mikhailova N."/>
            <person name="Davenport K."/>
            <person name="Saunders E."/>
            <person name="Detter J.C."/>
            <person name="Tapia R."/>
            <person name="Han C."/>
            <person name="Land M."/>
            <person name="Hauser L."/>
            <person name="Markowitz V."/>
            <person name="Cheng J.-F."/>
            <person name="Hugenholtz P."/>
            <person name="Woyke T."/>
            <person name="Wu D."/>
            <person name="Tindall B."/>
            <person name="Pomrenke H."/>
            <person name="Brambilla E."/>
            <person name="Klenk H.-P."/>
            <person name="Eisen J.A."/>
        </authorList>
    </citation>
    <scope>NUCLEOTIDE SEQUENCE [LARGE SCALE GENOMIC DNA]</scope>
    <source>
        <strain evidence="3">DSM 17620 / KACC 11465 / NBRC 106392 / GR20-10</strain>
    </source>
</reference>
<dbReference type="STRING" id="700598.Niako_5839"/>
<proteinExistence type="predicted"/>
<keyword evidence="1" id="KW-0472">Membrane</keyword>
<protein>
    <submittedName>
        <fullName evidence="2">Uncharacterized protein</fullName>
    </submittedName>
</protein>
<accession>G8TNY5</accession>
<feature type="transmembrane region" description="Helical" evidence="1">
    <location>
        <begin position="7"/>
        <end position="28"/>
    </location>
</feature>
<evidence type="ECO:0000256" key="1">
    <source>
        <dbReference type="SAM" id="Phobius"/>
    </source>
</evidence>
<organism evidence="2 3">
    <name type="scientific">Niastella koreensis (strain DSM 17620 / KACC 11465 / NBRC 106392 / GR20-10)</name>
    <dbReference type="NCBI Taxonomy" id="700598"/>
    <lineage>
        <taxon>Bacteria</taxon>
        <taxon>Pseudomonadati</taxon>
        <taxon>Bacteroidota</taxon>
        <taxon>Chitinophagia</taxon>
        <taxon>Chitinophagales</taxon>
        <taxon>Chitinophagaceae</taxon>
        <taxon>Niastella</taxon>
    </lineage>
</organism>
<gene>
    <name evidence="2" type="ordered locus">Niako_5839</name>
</gene>
<evidence type="ECO:0000313" key="3">
    <source>
        <dbReference type="Proteomes" id="UP000005438"/>
    </source>
</evidence>
<name>G8TNY5_NIAKG</name>
<dbReference type="Proteomes" id="UP000005438">
    <property type="component" value="Chromosome"/>
</dbReference>
<dbReference type="HOGENOM" id="CLU_3186346_0_0_10"/>